<dbReference type="Proteomes" id="UP001501565">
    <property type="component" value="Unassembled WGS sequence"/>
</dbReference>
<feature type="signal peptide" evidence="1">
    <location>
        <begin position="1"/>
        <end position="26"/>
    </location>
</feature>
<evidence type="ECO:0000313" key="3">
    <source>
        <dbReference type="Proteomes" id="UP001501565"/>
    </source>
</evidence>
<name>A0ABP7MQ42_9GAMM</name>
<reference evidence="3" key="1">
    <citation type="journal article" date="2019" name="Int. J. Syst. Evol. Microbiol.">
        <title>The Global Catalogue of Microorganisms (GCM) 10K type strain sequencing project: providing services to taxonomists for standard genome sequencing and annotation.</title>
        <authorList>
            <consortium name="The Broad Institute Genomics Platform"/>
            <consortium name="The Broad Institute Genome Sequencing Center for Infectious Disease"/>
            <person name="Wu L."/>
            <person name="Ma J."/>
        </authorList>
    </citation>
    <scope>NUCLEOTIDE SEQUENCE [LARGE SCALE GENOMIC DNA]</scope>
    <source>
        <strain evidence="3">JCM 17551</strain>
    </source>
</reference>
<proteinExistence type="predicted"/>
<keyword evidence="3" id="KW-1185">Reference proteome</keyword>
<dbReference type="RefSeq" id="WP_344798911.1">
    <property type="nucleotide sequence ID" value="NZ_BAABBN010000007.1"/>
</dbReference>
<dbReference type="EMBL" id="BAABBN010000007">
    <property type="protein sequence ID" value="GAA3927905.1"/>
    <property type="molecule type" value="Genomic_DNA"/>
</dbReference>
<evidence type="ECO:0000313" key="2">
    <source>
        <dbReference type="EMBL" id="GAA3927905.1"/>
    </source>
</evidence>
<protein>
    <submittedName>
        <fullName evidence="2">Uncharacterized protein</fullName>
    </submittedName>
</protein>
<sequence>MNVRTFTRAISACVFLVLMVPGLVSAENNLEGYGAPLEEVYEIASIKVGLSSGGKSGLLYVSTCQSCPDKILLFDETLEIKKNGKISNDLRELENISRSATGVIFDPLTKTARMIMIY</sequence>
<keyword evidence="1" id="KW-0732">Signal</keyword>
<accession>A0ABP7MQ42</accession>
<gene>
    <name evidence="2" type="ORF">GCM10022277_25430</name>
</gene>
<feature type="chain" id="PRO_5046256792" evidence="1">
    <location>
        <begin position="27"/>
        <end position="118"/>
    </location>
</feature>
<comment type="caution">
    <text evidence="2">The sequence shown here is derived from an EMBL/GenBank/DDBJ whole genome shotgun (WGS) entry which is preliminary data.</text>
</comment>
<evidence type="ECO:0000256" key="1">
    <source>
        <dbReference type="SAM" id="SignalP"/>
    </source>
</evidence>
<organism evidence="2 3">
    <name type="scientific">Litoribacillus peritrichatus</name>
    <dbReference type="NCBI Taxonomy" id="718191"/>
    <lineage>
        <taxon>Bacteria</taxon>
        <taxon>Pseudomonadati</taxon>
        <taxon>Pseudomonadota</taxon>
        <taxon>Gammaproteobacteria</taxon>
        <taxon>Oceanospirillales</taxon>
        <taxon>Oceanospirillaceae</taxon>
        <taxon>Litoribacillus</taxon>
    </lineage>
</organism>